<proteinExistence type="predicted"/>
<evidence type="ECO:0000259" key="1">
    <source>
        <dbReference type="Pfam" id="PF08349"/>
    </source>
</evidence>
<evidence type="ECO:0000313" key="3">
    <source>
        <dbReference type="Proteomes" id="UP000622610"/>
    </source>
</evidence>
<sequence>MEDKECQLLKEFQISWSKKKYWVMSRSQQAYNQIRFLAKGNEWSSEKQKQYEKILIDLEQIKPTDRTLRVAYQHVWGYFKKVATEVEKQRYIKLIDEIPLDSHQLEDFLKALSLKYNQAYLLQMKWILVDEIEAE</sequence>
<dbReference type="RefSeq" id="WP_188367608.1">
    <property type="nucleotide sequence ID" value="NZ_BMDT01000005.1"/>
</dbReference>
<feature type="domain" description="DUF1722" evidence="1">
    <location>
        <begin position="20"/>
        <end position="124"/>
    </location>
</feature>
<keyword evidence="3" id="KW-1185">Reference proteome</keyword>
<organism evidence="2 3">
    <name type="scientific">Enterococcus alcedinis</name>
    <dbReference type="NCBI Taxonomy" id="1274384"/>
    <lineage>
        <taxon>Bacteria</taxon>
        <taxon>Bacillati</taxon>
        <taxon>Bacillota</taxon>
        <taxon>Bacilli</taxon>
        <taxon>Lactobacillales</taxon>
        <taxon>Enterococcaceae</taxon>
        <taxon>Enterococcus</taxon>
    </lineage>
</organism>
<evidence type="ECO:0000313" key="2">
    <source>
        <dbReference type="EMBL" id="GGI65773.1"/>
    </source>
</evidence>
<dbReference type="AlphaFoldDB" id="A0A917JF95"/>
<dbReference type="Pfam" id="PF08349">
    <property type="entry name" value="DUF1722"/>
    <property type="match status" value="1"/>
</dbReference>
<name>A0A917JF95_9ENTE</name>
<accession>A0A917JF95</accession>
<protein>
    <recommendedName>
        <fullName evidence="1">DUF1722 domain-containing protein</fullName>
    </recommendedName>
</protein>
<dbReference type="EMBL" id="BMDT01000005">
    <property type="protein sequence ID" value="GGI65773.1"/>
    <property type="molecule type" value="Genomic_DNA"/>
</dbReference>
<dbReference type="Proteomes" id="UP000622610">
    <property type="component" value="Unassembled WGS sequence"/>
</dbReference>
<comment type="caution">
    <text evidence="2">The sequence shown here is derived from an EMBL/GenBank/DDBJ whole genome shotgun (WGS) entry which is preliminary data.</text>
</comment>
<gene>
    <name evidence="2" type="ORF">GCM10011482_14270</name>
</gene>
<reference evidence="2" key="1">
    <citation type="journal article" date="2014" name="Int. J. Syst. Evol. Microbiol.">
        <title>Complete genome sequence of Corynebacterium casei LMG S-19264T (=DSM 44701T), isolated from a smear-ripened cheese.</title>
        <authorList>
            <consortium name="US DOE Joint Genome Institute (JGI-PGF)"/>
            <person name="Walter F."/>
            <person name="Albersmeier A."/>
            <person name="Kalinowski J."/>
            <person name="Ruckert C."/>
        </authorList>
    </citation>
    <scope>NUCLEOTIDE SEQUENCE</scope>
    <source>
        <strain evidence="2">CCM 8433</strain>
    </source>
</reference>
<reference evidence="2" key="2">
    <citation type="submission" date="2020-09" db="EMBL/GenBank/DDBJ databases">
        <authorList>
            <person name="Sun Q."/>
            <person name="Sedlacek I."/>
        </authorList>
    </citation>
    <scope>NUCLEOTIDE SEQUENCE</scope>
    <source>
        <strain evidence="2">CCM 8433</strain>
    </source>
</reference>
<dbReference type="InterPro" id="IPR013560">
    <property type="entry name" value="DUF1722"/>
</dbReference>